<evidence type="ECO:0000256" key="2">
    <source>
        <dbReference type="SAM" id="MobiDB-lite"/>
    </source>
</evidence>
<dbReference type="InterPro" id="IPR000792">
    <property type="entry name" value="Tscrpt_reg_LuxR_C"/>
</dbReference>
<accession>A0A9X2LBV5</accession>
<dbReference type="Proteomes" id="UP001142374">
    <property type="component" value="Unassembled WGS sequence"/>
</dbReference>
<evidence type="ECO:0000256" key="1">
    <source>
        <dbReference type="ARBA" id="ARBA00023125"/>
    </source>
</evidence>
<evidence type="ECO:0000259" key="3">
    <source>
        <dbReference type="PROSITE" id="PS50043"/>
    </source>
</evidence>
<feature type="domain" description="HTH luxR-type" evidence="3">
    <location>
        <begin position="504"/>
        <end position="569"/>
    </location>
</feature>
<dbReference type="InterPro" id="IPR039420">
    <property type="entry name" value="WalR-like"/>
</dbReference>
<keyword evidence="1" id="KW-0238">DNA-binding</keyword>
<dbReference type="InterPro" id="IPR016032">
    <property type="entry name" value="Sig_transdc_resp-reg_C-effctor"/>
</dbReference>
<dbReference type="GO" id="GO:0003677">
    <property type="term" value="F:DNA binding"/>
    <property type="evidence" value="ECO:0007669"/>
    <property type="project" value="UniProtKB-KW"/>
</dbReference>
<dbReference type="PROSITE" id="PS50043">
    <property type="entry name" value="HTH_LUXR_2"/>
    <property type="match status" value="1"/>
</dbReference>
<gene>
    <name evidence="4" type="ORF">NQU55_01070</name>
</gene>
<dbReference type="EMBL" id="JANIID010000001">
    <property type="protein sequence ID" value="MCQ8768377.1"/>
    <property type="molecule type" value="Genomic_DNA"/>
</dbReference>
<dbReference type="CDD" id="cd06170">
    <property type="entry name" value="LuxR_C_like"/>
    <property type="match status" value="1"/>
</dbReference>
<dbReference type="GO" id="GO:0006355">
    <property type="term" value="P:regulation of DNA-templated transcription"/>
    <property type="evidence" value="ECO:0007669"/>
    <property type="project" value="InterPro"/>
</dbReference>
<dbReference type="Gene3D" id="1.10.10.10">
    <property type="entry name" value="Winged helix-like DNA-binding domain superfamily/Winged helix DNA-binding domain"/>
    <property type="match status" value="1"/>
</dbReference>
<name>A0A9X2LBV5_9ACTN</name>
<sequence>MRDSQAVRPPRSRPRPPAGRAGTTRRLHVRCSSALVRAAGRTEEDGARDRLLVAAADHARLAGRSRRATVLRALSLRQKAASAARGQQELARGLHSLRTGEVINAREALRLAAALFRHANRTDEELAALLHAAEASWTAGDRTGYAGAAERLGGHAAAPPVVRDYYRGIAAALRGEHALSVPLLRAASGGVPAADGRTHTLVHACRAALMLGEVSHARDLATRALARAAAPQRATPELLGLLALVELVADNYARAAAHAGRGLEAALAAGRPNAAAQLRATLAMTAAIRGDAAACRDHARWALGTAQAHGLVVPALLATWSLGRLDLAHQQPREAVERLRPLVLGESGVHHFAWRLQVIPSFVEAVALAVAELPAPARKRACRQARLILRTLEDWAAVNGDQRARAAALHCRAVLSATAAPATADPCFDRALALVERVGSEFSQARTKLAFGMALRRLRRPADARGHLRGAMLLFEACGAGVWAERAREEMRAAGQAEPGGGPRPRCPAGLTPQQLRVARHVAEGRTNREVAALLALSHRTVDHHLRNVFAALGVRSRVELVHALASFGGGPPSAVRHAAP</sequence>
<protein>
    <submittedName>
        <fullName evidence="4">Helix-turn-helix transcriptional regulator</fullName>
    </submittedName>
</protein>
<comment type="caution">
    <text evidence="4">The sequence shown here is derived from an EMBL/GenBank/DDBJ whole genome shotgun (WGS) entry which is preliminary data.</text>
</comment>
<dbReference type="PANTHER" id="PTHR43214:SF42">
    <property type="entry name" value="TRANSCRIPTIONAL REGULATORY PROTEIN DESR"/>
    <property type="match status" value="1"/>
</dbReference>
<feature type="region of interest" description="Disordered" evidence="2">
    <location>
        <begin position="1"/>
        <end position="26"/>
    </location>
</feature>
<evidence type="ECO:0000313" key="5">
    <source>
        <dbReference type="Proteomes" id="UP001142374"/>
    </source>
</evidence>
<organism evidence="4 5">
    <name type="scientific">Streptomyces telluris</name>
    <dbReference type="NCBI Taxonomy" id="2720021"/>
    <lineage>
        <taxon>Bacteria</taxon>
        <taxon>Bacillati</taxon>
        <taxon>Actinomycetota</taxon>
        <taxon>Actinomycetes</taxon>
        <taxon>Kitasatosporales</taxon>
        <taxon>Streptomycetaceae</taxon>
        <taxon>Streptomyces</taxon>
    </lineage>
</organism>
<dbReference type="PRINTS" id="PR00038">
    <property type="entry name" value="HTHLUXR"/>
</dbReference>
<dbReference type="Pfam" id="PF00196">
    <property type="entry name" value="GerE"/>
    <property type="match status" value="1"/>
</dbReference>
<dbReference type="SUPFAM" id="SSF46894">
    <property type="entry name" value="C-terminal effector domain of the bipartite response regulators"/>
    <property type="match status" value="1"/>
</dbReference>
<dbReference type="PANTHER" id="PTHR43214">
    <property type="entry name" value="TWO-COMPONENT RESPONSE REGULATOR"/>
    <property type="match status" value="1"/>
</dbReference>
<dbReference type="SMART" id="SM00421">
    <property type="entry name" value="HTH_LUXR"/>
    <property type="match status" value="1"/>
</dbReference>
<reference evidence="4" key="1">
    <citation type="submission" date="2022-06" db="EMBL/GenBank/DDBJ databases">
        <title>WGS of actinobacteria.</title>
        <authorList>
            <person name="Thawai C."/>
        </authorList>
    </citation>
    <scope>NUCLEOTIDE SEQUENCE</scope>
    <source>
        <strain evidence="4">AA8</strain>
    </source>
</reference>
<dbReference type="InterPro" id="IPR036388">
    <property type="entry name" value="WH-like_DNA-bd_sf"/>
</dbReference>
<evidence type="ECO:0000313" key="4">
    <source>
        <dbReference type="EMBL" id="MCQ8768377.1"/>
    </source>
</evidence>
<dbReference type="RefSeq" id="WP_256789424.1">
    <property type="nucleotide sequence ID" value="NZ_JANIID010000001.1"/>
</dbReference>
<keyword evidence="5" id="KW-1185">Reference proteome</keyword>
<proteinExistence type="predicted"/>
<dbReference type="AlphaFoldDB" id="A0A9X2LBV5"/>